<proteinExistence type="predicted"/>
<accession>A0A9W4H078</accession>
<comment type="caution">
    <text evidence="1">The sequence shown here is derived from an EMBL/GenBank/DDBJ whole genome shotgun (WGS) entry which is preliminary data.</text>
</comment>
<name>A0A9W4H078_9ACTN</name>
<gene>
    <name evidence="1" type="ORF">SBRY_230001</name>
</gene>
<sequence length="60" mass="6592">MTPRAYRRLVVADIGAPSLDTVGAVGYARFGTWSHAGHRLPRLATRERRATCPSAALVWK</sequence>
<organism evidence="1 2">
    <name type="scientific">Actinacidiphila bryophytorum</name>
    <dbReference type="NCBI Taxonomy" id="1436133"/>
    <lineage>
        <taxon>Bacteria</taxon>
        <taxon>Bacillati</taxon>
        <taxon>Actinomycetota</taxon>
        <taxon>Actinomycetes</taxon>
        <taxon>Kitasatosporales</taxon>
        <taxon>Streptomycetaceae</taxon>
        <taxon>Actinacidiphila</taxon>
    </lineage>
</organism>
<protein>
    <submittedName>
        <fullName evidence="1">Uncharacterized protein</fullName>
    </submittedName>
</protein>
<evidence type="ECO:0000313" key="2">
    <source>
        <dbReference type="Proteomes" id="UP001153328"/>
    </source>
</evidence>
<evidence type="ECO:0000313" key="1">
    <source>
        <dbReference type="EMBL" id="CAG7636181.1"/>
    </source>
</evidence>
<reference evidence="1" key="1">
    <citation type="submission" date="2021-06" db="EMBL/GenBank/DDBJ databases">
        <authorList>
            <person name="Arsene-Ploetze F."/>
        </authorList>
    </citation>
    <scope>NUCLEOTIDE SEQUENCE</scope>
    <source>
        <strain evidence="1">SBRY1</strain>
    </source>
</reference>
<dbReference type="Proteomes" id="UP001153328">
    <property type="component" value="Unassembled WGS sequence"/>
</dbReference>
<keyword evidence="2" id="KW-1185">Reference proteome</keyword>
<dbReference type="AlphaFoldDB" id="A0A9W4H078"/>
<dbReference type="EMBL" id="CAJVAX010000016">
    <property type="protein sequence ID" value="CAG7636181.1"/>
    <property type="molecule type" value="Genomic_DNA"/>
</dbReference>